<reference evidence="5" key="1">
    <citation type="submission" date="2021-02" db="EMBL/GenBank/DDBJ databases">
        <authorList>
            <person name="Nowell W R."/>
        </authorList>
    </citation>
    <scope>NUCLEOTIDE SEQUENCE</scope>
</reference>
<feature type="repeat" description="Filamin" evidence="3">
    <location>
        <begin position="465"/>
        <end position="545"/>
    </location>
</feature>
<evidence type="ECO:0000256" key="1">
    <source>
        <dbReference type="ARBA" id="ARBA00009238"/>
    </source>
</evidence>
<dbReference type="SUPFAM" id="SSF81296">
    <property type="entry name" value="E set domains"/>
    <property type="match status" value="8"/>
</dbReference>
<feature type="region of interest" description="Disordered" evidence="4">
    <location>
        <begin position="481"/>
        <end position="505"/>
    </location>
</feature>
<protein>
    <submittedName>
        <fullName evidence="5">Uncharacterized protein</fullName>
    </submittedName>
</protein>
<dbReference type="PANTHER" id="PTHR38537:SF8">
    <property type="entry name" value="FILAMIN-A"/>
    <property type="match status" value="1"/>
</dbReference>
<evidence type="ECO:0000256" key="2">
    <source>
        <dbReference type="ARBA" id="ARBA00022737"/>
    </source>
</evidence>
<feature type="repeat" description="Filamin" evidence="3">
    <location>
        <begin position="260"/>
        <end position="359"/>
    </location>
</feature>
<dbReference type="InterPro" id="IPR014756">
    <property type="entry name" value="Ig_E-set"/>
</dbReference>
<feature type="repeat" description="Filamin" evidence="3">
    <location>
        <begin position="360"/>
        <end position="452"/>
    </location>
</feature>
<dbReference type="EMBL" id="CAJNOJ010000015">
    <property type="protein sequence ID" value="CAF0814778.1"/>
    <property type="molecule type" value="Genomic_DNA"/>
</dbReference>
<sequence>MRRTNRLIDFFVSGDISIALTDAKNQDLPFTIDDRQDGTFKIDYTPKSPGVHCISVLFSDNEIPISPLKVNVEPTVDVSKIRIEGLETPPTVGQPAQVTLNTIAAGPIPANAIRARVVGPSGNAQDAIITPAPQGYNLRFNVPEPGTYVIEPDVYTIPVRPAQVTAIEPLDASKVRAYGPGLSQGTVNKPADFTVDTRGAGNGQLGVTVEGPSESKIDYQDNNDGSCRVTYHPTAPGNYNINILYEGKHIAGSPFHAAVRPDLDTRSIRCYGPGLDTNGVFLESPTEFTVDAKSVTSSGTGRVECLLTSPSGRPVRCPVKNMSNGTYQVQYAPYEPGMHQLDVTYENVPVPGSPFRVNAASGYDAARVRAYGPGLEGATTNEPTTFTIETKGAGQGSLGLAIEGPSEAKMICKDNQDGTCIMEYLPTKAGQYDIAIKFAEQHVPGSPFHVNVRDRLDASHVNVKMSSTMRANTLQEIVIDGQTAGPGNPSIDITDSHGRRKPASIRPRGEGVYVAEFTPQTEGPHRIDINWSDKPVRESPFNVQVLPSFEPQKVIVDGPGIRNGIPASLETSFRINTREAGLEQPDVSIKNPEGVLVSSKLIDNKDGTYKVIYKPNDVGRYIINVNYGGIPVLNSPFNVKVEPTGDPTKCHLSGSGTNSSVQVGEEYTITVDTHDAGPGAVTCRIRSTAGSDLDIDIVDNEDGTFNVYYTPHNPGNYVVKIKFGGQDVPGGDFIVTAGDSSKYNRTQTTETVTSTTTTTTTQYRPVDFRLPVGGGQIGDITALIRTPNGKFHTPIIDDNQDGTVVCFYISSIYTYMY</sequence>
<dbReference type="SMART" id="SM00557">
    <property type="entry name" value="IG_FLMN"/>
    <property type="match status" value="8"/>
</dbReference>
<dbReference type="OrthoDB" id="5334309at2759"/>
<dbReference type="AlphaFoldDB" id="A0A813THW2"/>
<dbReference type="InterPro" id="IPR013783">
    <property type="entry name" value="Ig-like_fold"/>
</dbReference>
<keyword evidence="2" id="KW-0677">Repeat</keyword>
<evidence type="ECO:0000313" key="6">
    <source>
        <dbReference type="Proteomes" id="UP000663852"/>
    </source>
</evidence>
<feature type="repeat" description="Filamin" evidence="3">
    <location>
        <begin position="1"/>
        <end position="72"/>
    </location>
</feature>
<dbReference type="GO" id="GO:0030036">
    <property type="term" value="P:actin cytoskeleton organization"/>
    <property type="evidence" value="ECO:0007669"/>
    <property type="project" value="InterPro"/>
</dbReference>
<dbReference type="InterPro" id="IPR044801">
    <property type="entry name" value="Filamin"/>
</dbReference>
<comment type="caution">
    <text evidence="5">The sequence shown here is derived from an EMBL/GenBank/DDBJ whole genome shotgun (WGS) entry which is preliminary data.</text>
</comment>
<dbReference type="PROSITE" id="PS50194">
    <property type="entry name" value="FILAMIN_REPEAT"/>
    <property type="match status" value="8"/>
</dbReference>
<dbReference type="FunFam" id="2.60.40.10:FF:000140">
    <property type="entry name" value="FiLamiN (Actin binding protein) homolog"/>
    <property type="match status" value="2"/>
</dbReference>
<feature type="repeat" description="Filamin" evidence="3">
    <location>
        <begin position="73"/>
        <end position="151"/>
    </location>
</feature>
<dbReference type="Pfam" id="PF00630">
    <property type="entry name" value="Filamin"/>
    <property type="match status" value="8"/>
</dbReference>
<feature type="repeat" description="Filamin" evidence="3">
    <location>
        <begin position="642"/>
        <end position="737"/>
    </location>
</feature>
<gene>
    <name evidence="5" type="ORF">EDS130_LOCUS5541</name>
</gene>
<dbReference type="PANTHER" id="PTHR38537">
    <property type="entry name" value="JITTERBUG, ISOFORM N"/>
    <property type="match status" value="1"/>
</dbReference>
<dbReference type="GO" id="GO:0051015">
    <property type="term" value="F:actin filament binding"/>
    <property type="evidence" value="ECO:0007669"/>
    <property type="project" value="InterPro"/>
</dbReference>
<feature type="repeat" description="Filamin" evidence="3">
    <location>
        <begin position="546"/>
        <end position="641"/>
    </location>
</feature>
<organism evidence="5 6">
    <name type="scientific">Adineta ricciae</name>
    <name type="common">Rotifer</name>
    <dbReference type="NCBI Taxonomy" id="249248"/>
    <lineage>
        <taxon>Eukaryota</taxon>
        <taxon>Metazoa</taxon>
        <taxon>Spiralia</taxon>
        <taxon>Gnathifera</taxon>
        <taxon>Rotifera</taxon>
        <taxon>Eurotatoria</taxon>
        <taxon>Bdelloidea</taxon>
        <taxon>Adinetida</taxon>
        <taxon>Adinetidae</taxon>
        <taxon>Adineta</taxon>
    </lineage>
</organism>
<proteinExistence type="inferred from homology"/>
<dbReference type="Gene3D" id="2.60.40.10">
    <property type="entry name" value="Immunoglobulins"/>
    <property type="match status" value="8"/>
</dbReference>
<dbReference type="Proteomes" id="UP000663852">
    <property type="component" value="Unassembled WGS sequence"/>
</dbReference>
<accession>A0A813THW2</accession>
<evidence type="ECO:0000256" key="3">
    <source>
        <dbReference type="PROSITE-ProRule" id="PRU00087"/>
    </source>
</evidence>
<evidence type="ECO:0000313" key="5">
    <source>
        <dbReference type="EMBL" id="CAF0814778.1"/>
    </source>
</evidence>
<dbReference type="InterPro" id="IPR001298">
    <property type="entry name" value="Filamin/ABP280_rpt"/>
</dbReference>
<dbReference type="InterPro" id="IPR017868">
    <property type="entry name" value="Filamin/ABP280_repeat-like"/>
</dbReference>
<name>A0A813THW2_ADIRI</name>
<feature type="repeat" description="Filamin" evidence="3">
    <location>
        <begin position="167"/>
        <end position="259"/>
    </location>
</feature>
<evidence type="ECO:0000256" key="4">
    <source>
        <dbReference type="SAM" id="MobiDB-lite"/>
    </source>
</evidence>
<comment type="similarity">
    <text evidence="1">Belongs to the filamin family.</text>
</comment>